<dbReference type="AlphaFoldDB" id="A0A2P2IZE0"/>
<reference evidence="1" key="1">
    <citation type="submission" date="2018-02" db="EMBL/GenBank/DDBJ databases">
        <title>Rhizophora mucronata_Transcriptome.</title>
        <authorList>
            <person name="Meera S.P."/>
            <person name="Sreeshan A."/>
            <person name="Augustine A."/>
        </authorList>
    </citation>
    <scope>NUCLEOTIDE SEQUENCE</scope>
    <source>
        <tissue evidence="1">Leaf</tissue>
    </source>
</reference>
<dbReference type="EMBL" id="GGEC01006121">
    <property type="protein sequence ID" value="MBW86604.1"/>
    <property type="molecule type" value="Transcribed_RNA"/>
</dbReference>
<evidence type="ECO:0000313" key="1">
    <source>
        <dbReference type="EMBL" id="MBW86604.1"/>
    </source>
</evidence>
<protein>
    <submittedName>
        <fullName evidence="1">Uncharacterized protein</fullName>
    </submittedName>
</protein>
<organism evidence="1">
    <name type="scientific">Rhizophora mucronata</name>
    <name type="common">Asiatic mangrove</name>
    <dbReference type="NCBI Taxonomy" id="61149"/>
    <lineage>
        <taxon>Eukaryota</taxon>
        <taxon>Viridiplantae</taxon>
        <taxon>Streptophyta</taxon>
        <taxon>Embryophyta</taxon>
        <taxon>Tracheophyta</taxon>
        <taxon>Spermatophyta</taxon>
        <taxon>Magnoliopsida</taxon>
        <taxon>eudicotyledons</taxon>
        <taxon>Gunneridae</taxon>
        <taxon>Pentapetalae</taxon>
        <taxon>rosids</taxon>
        <taxon>fabids</taxon>
        <taxon>Malpighiales</taxon>
        <taxon>Rhizophoraceae</taxon>
        <taxon>Rhizophora</taxon>
    </lineage>
</organism>
<proteinExistence type="predicted"/>
<accession>A0A2P2IZE0</accession>
<name>A0A2P2IZE0_RHIMU</name>
<sequence>MKMPNATELLRSLRTYNPMPMMAYDDRKNSRG</sequence>